<dbReference type="SUPFAM" id="SSF52540">
    <property type="entry name" value="P-loop containing nucleoside triphosphate hydrolases"/>
    <property type="match status" value="1"/>
</dbReference>
<protein>
    <submittedName>
        <fullName evidence="5">ATP-binding cassette domain-containing protein</fullName>
    </submittedName>
</protein>
<dbReference type="AlphaFoldDB" id="A0A3N6NTE9"/>
<name>A0A3N6NTE9_9CYAN</name>
<dbReference type="InterPro" id="IPR015854">
    <property type="entry name" value="ABC_transpr_LolD-like"/>
</dbReference>
<dbReference type="PROSITE" id="PS50893">
    <property type="entry name" value="ABC_TRANSPORTER_2"/>
    <property type="match status" value="1"/>
</dbReference>
<keyword evidence="6" id="KW-1185">Reference proteome</keyword>
<accession>A0A3N6NTE9</accession>
<dbReference type="InterPro" id="IPR015856">
    <property type="entry name" value="ABC_transpr_CbiO/EcfA_su"/>
</dbReference>
<dbReference type="GO" id="GO:0016887">
    <property type="term" value="F:ATP hydrolysis activity"/>
    <property type="evidence" value="ECO:0007669"/>
    <property type="project" value="InterPro"/>
</dbReference>
<dbReference type="CDD" id="cd03225">
    <property type="entry name" value="ABC_cobalt_CbiO_domain1"/>
    <property type="match status" value="1"/>
</dbReference>
<keyword evidence="2" id="KW-0547">Nucleotide-binding</keyword>
<dbReference type="PROSITE" id="PS00211">
    <property type="entry name" value="ABC_TRANSPORTER_1"/>
    <property type="match status" value="1"/>
</dbReference>
<evidence type="ECO:0000256" key="2">
    <source>
        <dbReference type="ARBA" id="ARBA00022741"/>
    </source>
</evidence>
<evidence type="ECO:0000256" key="1">
    <source>
        <dbReference type="ARBA" id="ARBA00022448"/>
    </source>
</evidence>
<dbReference type="GO" id="GO:0005524">
    <property type="term" value="F:ATP binding"/>
    <property type="evidence" value="ECO:0007669"/>
    <property type="project" value="UniProtKB-KW"/>
</dbReference>
<dbReference type="OrthoDB" id="422644at2"/>
<dbReference type="InterPro" id="IPR003439">
    <property type="entry name" value="ABC_transporter-like_ATP-bd"/>
</dbReference>
<gene>
    <name evidence="5" type="ORF">D5R40_13855</name>
</gene>
<evidence type="ECO:0000313" key="5">
    <source>
        <dbReference type="EMBL" id="RQH43028.1"/>
    </source>
</evidence>
<reference evidence="5 6" key="1">
    <citation type="journal article" date="2018" name="ACS Chem. Biol.">
        <title>Ketoreductase domain dysfunction expands chemodiversity: malyngamide biosynthesis in the cyanobacterium Okeania hirsuta.</title>
        <authorList>
            <person name="Moss N.A."/>
            <person name="Leao T."/>
            <person name="Rankin M."/>
            <person name="McCullough T.M."/>
            <person name="Qu P."/>
            <person name="Korobeynikov A."/>
            <person name="Smith J.L."/>
            <person name="Gerwick L."/>
            <person name="Gerwick W.H."/>
        </authorList>
    </citation>
    <scope>NUCLEOTIDE SEQUENCE [LARGE SCALE GENOMIC DNA]</scope>
    <source>
        <strain evidence="5 6">PAB10Feb10-1</strain>
    </source>
</reference>
<dbReference type="Proteomes" id="UP000269154">
    <property type="component" value="Unassembled WGS sequence"/>
</dbReference>
<dbReference type="GO" id="GO:0005886">
    <property type="term" value="C:plasma membrane"/>
    <property type="evidence" value="ECO:0007669"/>
    <property type="project" value="TreeGrafter"/>
</dbReference>
<dbReference type="SMART" id="SM00382">
    <property type="entry name" value="AAA"/>
    <property type="match status" value="1"/>
</dbReference>
<dbReference type="GO" id="GO:0022857">
    <property type="term" value="F:transmembrane transporter activity"/>
    <property type="evidence" value="ECO:0007669"/>
    <property type="project" value="TreeGrafter"/>
</dbReference>
<keyword evidence="1" id="KW-0813">Transport</keyword>
<evidence type="ECO:0000259" key="4">
    <source>
        <dbReference type="PROSITE" id="PS50893"/>
    </source>
</evidence>
<dbReference type="Pfam" id="PF00005">
    <property type="entry name" value="ABC_tran"/>
    <property type="match status" value="1"/>
</dbReference>
<dbReference type="Gene3D" id="3.40.50.300">
    <property type="entry name" value="P-loop containing nucleotide triphosphate hydrolases"/>
    <property type="match status" value="1"/>
</dbReference>
<dbReference type="InterPro" id="IPR027417">
    <property type="entry name" value="P-loop_NTPase"/>
</dbReference>
<comment type="caution">
    <text evidence="5">The sequence shown here is derived from an EMBL/GenBank/DDBJ whole genome shotgun (WGS) entry which is preliminary data.</text>
</comment>
<evidence type="ECO:0000256" key="3">
    <source>
        <dbReference type="ARBA" id="ARBA00022840"/>
    </source>
</evidence>
<organism evidence="5 6">
    <name type="scientific">Okeania hirsuta</name>
    <dbReference type="NCBI Taxonomy" id="1458930"/>
    <lineage>
        <taxon>Bacteria</taxon>
        <taxon>Bacillati</taxon>
        <taxon>Cyanobacteriota</taxon>
        <taxon>Cyanophyceae</taxon>
        <taxon>Oscillatoriophycideae</taxon>
        <taxon>Oscillatoriales</taxon>
        <taxon>Microcoleaceae</taxon>
        <taxon>Okeania</taxon>
    </lineage>
</organism>
<dbReference type="RefSeq" id="WP_124146781.1">
    <property type="nucleotide sequence ID" value="NZ_CAWOKI010000195.1"/>
</dbReference>
<feature type="domain" description="ABC transporter" evidence="4">
    <location>
        <begin position="8"/>
        <end position="241"/>
    </location>
</feature>
<dbReference type="PANTHER" id="PTHR24220">
    <property type="entry name" value="IMPORT ATP-BINDING PROTEIN"/>
    <property type="match status" value="1"/>
</dbReference>
<proteinExistence type="predicted"/>
<dbReference type="EMBL" id="RCBY01000068">
    <property type="protein sequence ID" value="RQH43028.1"/>
    <property type="molecule type" value="Genomic_DNA"/>
</dbReference>
<sequence length="251" mass="28161">MGQQQRQLYLDRVSLTAPVSSKYLLKDISFAVEKGARVAIVGTSGAGKTSLLRLLNRLNSPTSGSIYLDNQEYSKIPVTQLRQQVTMVLQESKLLGMSVAEAIAYPLKLRGIRPPEIQQRCEYWIQQLHIPPDWLSRSELQLSVGQKQLVAIARAAVIQPKILLLDEPTSSLDVGTADLVIGVLKTLTESQVTVIMVNHQIDLAQQFCTQLLHLEQGELIEDSPSSKVDWVKLRHSIIQAQRQRQETEEWS</sequence>
<evidence type="ECO:0000313" key="6">
    <source>
        <dbReference type="Proteomes" id="UP000269154"/>
    </source>
</evidence>
<dbReference type="InterPro" id="IPR017871">
    <property type="entry name" value="ABC_transporter-like_CS"/>
</dbReference>
<keyword evidence="3 5" id="KW-0067">ATP-binding</keyword>
<dbReference type="InterPro" id="IPR003593">
    <property type="entry name" value="AAA+_ATPase"/>
</dbReference>